<feature type="compositionally biased region" description="Basic and acidic residues" evidence="11">
    <location>
        <begin position="1375"/>
        <end position="1384"/>
    </location>
</feature>
<gene>
    <name evidence="13" type="ORF">N329_09617</name>
</gene>
<feature type="region of interest" description="Disordered" evidence="11">
    <location>
        <begin position="1328"/>
        <end position="1398"/>
    </location>
</feature>
<dbReference type="Pfam" id="PF02145">
    <property type="entry name" value="Rap_GAP"/>
    <property type="match status" value="1"/>
</dbReference>
<dbReference type="InterPro" id="IPR011989">
    <property type="entry name" value="ARM-like"/>
</dbReference>
<evidence type="ECO:0000256" key="2">
    <source>
        <dbReference type="ARBA" id="ARBA00022468"/>
    </source>
</evidence>
<dbReference type="GO" id="GO:0005096">
    <property type="term" value="F:GTPase activator activity"/>
    <property type="evidence" value="ECO:0007669"/>
    <property type="project" value="UniProtKB-KW"/>
</dbReference>
<feature type="region of interest" description="Disordered" evidence="11">
    <location>
        <begin position="1790"/>
        <end position="1827"/>
    </location>
</feature>
<dbReference type="InterPro" id="IPR000331">
    <property type="entry name" value="Rap/Ran_GAP_dom"/>
</dbReference>
<dbReference type="GO" id="GO:0045202">
    <property type="term" value="C:synapse"/>
    <property type="evidence" value="ECO:0007669"/>
    <property type="project" value="UniProtKB-ARBA"/>
</dbReference>
<dbReference type="InterPro" id="IPR003913">
    <property type="entry name" value="Tuberin"/>
</dbReference>
<feature type="region of interest" description="Disordered" evidence="11">
    <location>
        <begin position="657"/>
        <end position="676"/>
    </location>
</feature>
<dbReference type="Pfam" id="PF03542">
    <property type="entry name" value="Tuberin"/>
    <property type="match status" value="1"/>
</dbReference>
<feature type="compositionally biased region" description="Pro residues" evidence="11">
    <location>
        <begin position="1806"/>
        <end position="1820"/>
    </location>
</feature>
<organism evidence="13 14">
    <name type="scientific">Haliaeetus albicilla</name>
    <name type="common">White-tailed sea-eagle</name>
    <name type="synonym">Falco albicilla</name>
    <dbReference type="NCBI Taxonomy" id="8969"/>
    <lineage>
        <taxon>Eukaryota</taxon>
        <taxon>Metazoa</taxon>
        <taxon>Chordata</taxon>
        <taxon>Craniata</taxon>
        <taxon>Vertebrata</taxon>
        <taxon>Euteleostomi</taxon>
        <taxon>Archelosauria</taxon>
        <taxon>Archosauria</taxon>
        <taxon>Dinosauria</taxon>
        <taxon>Saurischia</taxon>
        <taxon>Theropoda</taxon>
        <taxon>Coelurosauria</taxon>
        <taxon>Aves</taxon>
        <taxon>Neognathae</taxon>
        <taxon>Neoaves</taxon>
        <taxon>Telluraves</taxon>
        <taxon>Accipitrimorphae</taxon>
        <taxon>Accipitriformes</taxon>
        <taxon>Accipitridae</taxon>
        <taxon>Accipitrinae</taxon>
        <taxon>Haliaeetus</taxon>
    </lineage>
</organism>
<dbReference type="SUPFAM" id="SSF48371">
    <property type="entry name" value="ARM repeat"/>
    <property type="match status" value="1"/>
</dbReference>
<dbReference type="PROSITE" id="PS50085">
    <property type="entry name" value="RAPGAP"/>
    <property type="match status" value="1"/>
</dbReference>
<evidence type="ECO:0000256" key="4">
    <source>
        <dbReference type="ARBA" id="ARBA00022553"/>
    </source>
</evidence>
<dbReference type="FunFam" id="3.40.50.11210:FF:000004">
    <property type="entry name" value="Tuberin isoform X3"/>
    <property type="match status" value="1"/>
</dbReference>
<proteinExistence type="predicted"/>
<accession>A0A091PQ90</accession>
<dbReference type="InterPro" id="IPR018515">
    <property type="entry name" value="Tuberin-type_domain"/>
</dbReference>
<dbReference type="GO" id="GO:0005634">
    <property type="term" value="C:nucleus"/>
    <property type="evidence" value="ECO:0007669"/>
    <property type="project" value="InterPro"/>
</dbReference>
<evidence type="ECO:0000256" key="3">
    <source>
        <dbReference type="ARBA" id="ARBA00022490"/>
    </source>
</evidence>
<feature type="region of interest" description="Disordered" evidence="11">
    <location>
        <begin position="1096"/>
        <end position="1145"/>
    </location>
</feature>
<dbReference type="GO" id="GO:0051726">
    <property type="term" value="P:regulation of cell cycle"/>
    <property type="evidence" value="ECO:0007669"/>
    <property type="project" value="TreeGrafter"/>
</dbReference>
<evidence type="ECO:0000256" key="11">
    <source>
        <dbReference type="SAM" id="MobiDB-lite"/>
    </source>
</evidence>
<evidence type="ECO:0000256" key="5">
    <source>
        <dbReference type="ARBA" id="ARBA00022843"/>
    </source>
</evidence>
<dbReference type="PANTHER" id="PTHR10063">
    <property type="entry name" value="TUBERIN"/>
    <property type="match status" value="1"/>
</dbReference>
<evidence type="ECO:0000256" key="8">
    <source>
        <dbReference type="ARBA" id="ARBA00023765"/>
    </source>
</evidence>
<dbReference type="GO" id="GO:0005765">
    <property type="term" value="C:lysosomal membrane"/>
    <property type="evidence" value="ECO:0007669"/>
    <property type="project" value="UniProtKB-SubCell"/>
</dbReference>
<dbReference type="GO" id="GO:0030178">
    <property type="term" value="P:negative regulation of Wnt signaling pathway"/>
    <property type="evidence" value="ECO:0007669"/>
    <property type="project" value="TreeGrafter"/>
</dbReference>
<dbReference type="PANTHER" id="PTHR10063:SF0">
    <property type="entry name" value="TUBERIN"/>
    <property type="match status" value="1"/>
</dbReference>
<dbReference type="Pfam" id="PF11864">
    <property type="entry name" value="DUF3384"/>
    <property type="match status" value="1"/>
</dbReference>
<evidence type="ECO:0000256" key="9">
    <source>
        <dbReference type="ARBA" id="ARBA00054764"/>
    </source>
</evidence>
<dbReference type="PRINTS" id="PR01431">
    <property type="entry name" value="TUBERIN"/>
</dbReference>
<evidence type="ECO:0000256" key="6">
    <source>
        <dbReference type="ARBA" id="ARBA00023136"/>
    </source>
</evidence>
<dbReference type="GO" id="GO:0051898">
    <property type="term" value="P:negative regulation of phosphatidylinositol 3-kinase/protein kinase B signal transduction"/>
    <property type="evidence" value="ECO:0007669"/>
    <property type="project" value="TreeGrafter"/>
</dbReference>
<name>A0A091PQ90_HALAL</name>
<dbReference type="GO" id="GO:0046627">
    <property type="term" value="P:negative regulation of insulin receptor signaling pathway"/>
    <property type="evidence" value="ECO:0007669"/>
    <property type="project" value="TreeGrafter"/>
</dbReference>
<keyword evidence="5" id="KW-0832">Ubl conjugation</keyword>
<sequence>MAKPQSKDSGLKEKFRNLLGLGTSRGSSKSSEGKQTEFIITAEILKELSIECGLSNRIRAISQICEVAKTKKIEEHAVEAIWKVVADMLQPERPVEARHAVLHLLKSIVQGQGERLGILRAHFFKVIKDYPSNEDLHERLEVFKALTENGRYITYLEEELADFVLQWMDVGLSSEFLLVLVNLVKFNSCYLEDYVADMVHKICLLCIQTSSSVDIEISLQVLDAVVCYNCLPSENLPVFIITLCRTINVKELCEPCWKLMRNLLGTHLGHSAIYNMCRIMEDRAYMADAALLRGAVFFVGMALWGAHRLNSLKNSPTSVLPSFLKAMTCPNAVVSYEIVLSITRLIKKYGKELQAVTWDILLDIMERLLQQLQSLESQELKSIVHDLLTTVEELCDQNEFHGSEERFFELVERCADQRPESSVLNLITYRAQSIHPAKDGWIHNLQMLMERFFRNESRSAVRIKVLDVLSFVLSINRQFYEEELINLVVISQLAHIPEDKDHQVRKLATQLLVDLAEGCNTHHFNSLLDIIEKVAAHSLSSPSELEERDLLSYSASLEDVKTAVLGLLIILQTKLYSLPSSHAMRVYEMLIHHVQRHYIYAYSLAVASSIRLQVFDFLLMLRADSLHRLGLSNKDGAVRFSPYCLCDFVEAEKRASEKKPTGTLSPPSGSPSVPSQNATVRIGHLPYSMVFGVLLQCLKQETDWKVLKLVLNKLPESLRYKVLFLTSPCNIDLLASALSYMVMPCTLLMYNHQILNKKTTDRLHGTPEGFSRTDLHLAVVPVLTALISYHNYLDKAKQREIVYCLEHGLIYRCANQCVVALSVCSVEMPDIIIKALPVLIVKLTHISATANMAIPLLEFLSTLARLPHLYRNFAAEQYASVFAISLPYTNPSKFNQYIVCLAHHVIAMWFIRCRLPFRKDFVPYITKGLRSNVLLSFDDTPEKDSFRARSTSLNERPKSLRLAKNAKQGLNNSPPVKELKESSAVDAFRSRSISVSEHVVRSRIQTSITSSSLGSADENSMAQADDNLKNLHLELTETCLDMMARYVFSNFTAVPKRSPVGEFLLAGGRTKTWLVGNKLVTITTSVGTGTRSLLGLDSGDLQSSTESSSDPVLQVRQTKEAPAKLESQAGQQVCRSSRNRVRSMSGGHALRVGALDSSASHFPSGSASQGTQGPPAPASRSEKTNPAPQTPLQKEKANLAAYVPLLTQGWAEILVRRPTGNTSWLMSLENPLSPFSSDINNMPLQELSNALMAAERFKEHRETALYKSLSVPSSSLATGTAKPSLLQRSNTVASFSSMYQSSCQGKLHRSISWAESAVVLEEGTPLEMELKETESPAGSPESEDIETSCSEQVLSEERFGKPQESYSRSSSTSSQEEKSLKSEDLVEGGIPIGRVLPSEDGRTLEELSFQPSQPLSKSSSSPELQTLQEVLKDANGREVTRRLSTEVKSKSQSGNLEGEGLGSWLGKGEDARVTGSGGLDGTSPVTSPRSPSGHRPRGYTISDSAPSRRGKRIERDAFKSRTAASNAEKVPGINPSFVFLQLYHSPFFGDENNKPLLLPNETFERSVQLLDQIPSYDTHKIAVLYVGEGQSNNEIAILSNEHGSYRYTEFLTGLGKLIELKDCQPDKIYLGGLDVCGEDGQFTYCWHDDIMQAIFHIATLMPTKDLDKYRCDKKRHLGNDFVSIVYNDSGEDFKLGTIKGQFNFVHVIITPLDYDCNLVTLQCRKDMEGLVDTSVAKIISDKNLPFVARQMALHANVHHSRSNPTDTYPSKWIARLRHIKRLRHRLREETQYQTPGLPLQMHPSAPTKPPPQIPQDPPPTYETGQRKRLISSVDDFTEFV</sequence>
<evidence type="ECO:0000259" key="12">
    <source>
        <dbReference type="PROSITE" id="PS50085"/>
    </source>
</evidence>
<feature type="domain" description="Rap-GAP" evidence="12">
    <location>
        <begin position="1567"/>
        <end position="1790"/>
    </location>
</feature>
<evidence type="ECO:0000313" key="14">
    <source>
        <dbReference type="Proteomes" id="UP000054379"/>
    </source>
</evidence>
<keyword evidence="7" id="KW-0458">Lysosome</keyword>
<dbReference type="Gene3D" id="3.40.50.11210">
    <property type="entry name" value="Rap/Ran-GAP"/>
    <property type="match status" value="1"/>
</dbReference>
<dbReference type="Proteomes" id="UP000054379">
    <property type="component" value="Unassembled WGS sequence"/>
</dbReference>
<evidence type="ECO:0000256" key="10">
    <source>
        <dbReference type="ARBA" id="ARBA00070662"/>
    </source>
</evidence>
<dbReference type="Gene3D" id="1.25.10.10">
    <property type="entry name" value="Leucine-rich Repeat Variant"/>
    <property type="match status" value="1"/>
</dbReference>
<comment type="subcellular location">
    <subcellularLocation>
        <location evidence="1">Cytoplasm</location>
        <location evidence="1">Cytosol</location>
    </subcellularLocation>
    <subcellularLocation>
        <location evidence="8">Lysosome membrane</location>
        <topology evidence="8">Peripheral membrane protein</topology>
    </subcellularLocation>
</comment>
<dbReference type="GO" id="GO:0016241">
    <property type="term" value="P:regulation of macroautophagy"/>
    <property type="evidence" value="ECO:0007669"/>
    <property type="project" value="UniProtKB-ARBA"/>
</dbReference>
<feature type="compositionally biased region" description="Low complexity" evidence="11">
    <location>
        <begin position="661"/>
        <end position="675"/>
    </location>
</feature>
<dbReference type="GO" id="GO:0051056">
    <property type="term" value="P:regulation of small GTPase mediated signal transduction"/>
    <property type="evidence" value="ECO:0007669"/>
    <property type="project" value="InterPro"/>
</dbReference>
<comment type="function">
    <text evidence="9">Catalytic component of the TSC-TBC complex, a multiprotein complex that acts as a negative regulator of the canonical mTORC1 complex, an evolutionarily conserved central nutrient sensor that stimulates anabolic reactions and macromolecule biosynthesis to promote cellular biomass generation and growth. Within the TSC-TBC complex, TSC2 acts as a GTPase-activating protein (GAP) for the small GTPase RHEB, a direct activator of the protein kinase activity of mTORC1. In absence of nutrients, the TSC-TBC complex inhibits mTORC1, thereby preventing phosphorylation of ribosomal protein S6 kinase (RPS6KB1 and RPS6KB2) and EIF4EBP1 (4E-BP1) by the mTORC1 signaling. The TSC-TBC complex is inactivated in response to nutrients, relieving inhibition of mTORC1. Involved in microtubule-mediated protein transport via its ability to regulate mTORC1 signaling. Also stimulates the intrinsic GTPase activity of the Ras-related proteins RAP1A and RAB5.</text>
</comment>
<evidence type="ECO:0000256" key="7">
    <source>
        <dbReference type="ARBA" id="ARBA00023228"/>
    </source>
</evidence>
<dbReference type="GO" id="GO:0032007">
    <property type="term" value="P:negative regulation of TOR signaling"/>
    <property type="evidence" value="ECO:0007669"/>
    <property type="project" value="InterPro"/>
</dbReference>
<keyword evidence="4" id="KW-0597">Phosphoprotein</keyword>
<feature type="compositionally biased region" description="Low complexity" evidence="11">
    <location>
        <begin position="1096"/>
        <end position="1105"/>
    </location>
</feature>
<keyword evidence="3" id="KW-0963">Cytoplasm</keyword>
<feature type="compositionally biased region" description="Low complexity" evidence="11">
    <location>
        <begin position="1157"/>
        <end position="1168"/>
    </location>
</feature>
<dbReference type="GO" id="GO:0033596">
    <property type="term" value="C:TSC1-TSC2 complex"/>
    <property type="evidence" value="ECO:0007669"/>
    <property type="project" value="InterPro"/>
</dbReference>
<reference evidence="13 14" key="1">
    <citation type="submission" date="2014-04" db="EMBL/GenBank/DDBJ databases">
        <title>Genome evolution of avian class.</title>
        <authorList>
            <person name="Zhang G."/>
            <person name="Li C."/>
        </authorList>
    </citation>
    <scope>NUCLEOTIDE SEQUENCE [LARGE SCALE GENOMIC DNA]</scope>
    <source>
        <strain evidence="13">BGI_N329</strain>
    </source>
</reference>
<feature type="compositionally biased region" description="Basic and acidic residues" evidence="11">
    <location>
        <begin position="1431"/>
        <end position="1449"/>
    </location>
</feature>
<dbReference type="InterPro" id="IPR024584">
    <property type="entry name" value="Tuberin_N"/>
</dbReference>
<dbReference type="InterPro" id="IPR035974">
    <property type="entry name" value="Rap/Ran-GAP_sf"/>
</dbReference>
<evidence type="ECO:0000313" key="13">
    <source>
        <dbReference type="EMBL" id="KFQ09478.1"/>
    </source>
</evidence>
<keyword evidence="6" id="KW-0472">Membrane</keyword>
<dbReference type="SUPFAM" id="SSF111347">
    <property type="entry name" value="Rap/Ran-GAP"/>
    <property type="match status" value="1"/>
</dbReference>
<evidence type="ECO:0000256" key="1">
    <source>
        <dbReference type="ARBA" id="ARBA00004514"/>
    </source>
</evidence>
<feature type="region of interest" description="Disordered" evidence="11">
    <location>
        <begin position="1157"/>
        <end position="1191"/>
    </location>
</feature>
<feature type="compositionally biased region" description="Low complexity" evidence="11">
    <location>
        <begin position="1364"/>
        <end position="1374"/>
    </location>
</feature>
<dbReference type="InterPro" id="IPR027107">
    <property type="entry name" value="Tuberin/Ral-act_asu"/>
</dbReference>
<feature type="region of interest" description="Disordered" evidence="11">
    <location>
        <begin position="1431"/>
        <end position="1526"/>
    </location>
</feature>
<keyword evidence="2" id="KW-0343">GTPase activation</keyword>
<protein>
    <recommendedName>
        <fullName evidence="10">Tuberin</fullName>
    </recommendedName>
</protein>
<dbReference type="InterPro" id="IPR016024">
    <property type="entry name" value="ARM-type_fold"/>
</dbReference>
<dbReference type="EMBL" id="KK663174">
    <property type="protein sequence ID" value="KFQ09478.1"/>
    <property type="molecule type" value="Genomic_DNA"/>
</dbReference>